<dbReference type="EMBL" id="CP001814">
    <property type="protein sequence ID" value="ACZ90917.1"/>
    <property type="molecule type" value="Genomic_DNA"/>
</dbReference>
<feature type="domain" description="Tc1-like transposase DDE" evidence="1">
    <location>
        <begin position="20"/>
        <end position="171"/>
    </location>
</feature>
<organism evidence="2 3">
    <name type="scientific">Streptosporangium roseum (strain ATCC 12428 / DSM 43021 / JCM 3005 / KCTC 9067 / NCIMB 10171 / NRRL 2505 / NI 9100)</name>
    <dbReference type="NCBI Taxonomy" id="479432"/>
    <lineage>
        <taxon>Bacteria</taxon>
        <taxon>Bacillati</taxon>
        <taxon>Actinomycetota</taxon>
        <taxon>Actinomycetes</taxon>
        <taxon>Streptosporangiales</taxon>
        <taxon>Streptosporangiaceae</taxon>
        <taxon>Streptosporangium</taxon>
    </lineage>
</organism>
<dbReference type="Gene3D" id="3.30.420.10">
    <property type="entry name" value="Ribonuclease H-like superfamily/Ribonuclease H"/>
    <property type="match status" value="1"/>
</dbReference>
<dbReference type="AlphaFoldDB" id="D2AYY0"/>
<dbReference type="InterPro" id="IPR036397">
    <property type="entry name" value="RNaseH_sf"/>
</dbReference>
<evidence type="ECO:0000313" key="2">
    <source>
        <dbReference type="EMBL" id="ACZ90917.1"/>
    </source>
</evidence>
<dbReference type="eggNOG" id="COG3335">
    <property type="taxonomic scope" value="Bacteria"/>
</dbReference>
<sequence>MEGGGVAAGGTTAADLGAWVCFEDECGPTMRPPVARTWGRRGATPVVKVPGRREGRASVAALACYRPGQRSRLIYRMHRYRRRKGEAASFTWRHYRDLIVMAHVQLGAPIVLVWDNLNRHLCPEMRHFIADNGDWLRVFQLPSYASDLNPVEGIWSLLNRGGLANLAATSLDHLVRVIKRGLKKIQYRPHLIDGCLAGTGLLLKSS</sequence>
<evidence type="ECO:0000313" key="3">
    <source>
        <dbReference type="Proteomes" id="UP000002029"/>
    </source>
</evidence>
<dbReference type="OrthoDB" id="341531at2"/>
<gene>
    <name evidence="2" type="ordered locus">Sros_8269</name>
</gene>
<dbReference type="Proteomes" id="UP000002029">
    <property type="component" value="Chromosome"/>
</dbReference>
<dbReference type="Pfam" id="PF13358">
    <property type="entry name" value="DDE_3"/>
    <property type="match status" value="1"/>
</dbReference>
<proteinExistence type="predicted"/>
<evidence type="ECO:0000259" key="1">
    <source>
        <dbReference type="Pfam" id="PF13358"/>
    </source>
</evidence>
<keyword evidence="3" id="KW-1185">Reference proteome</keyword>
<dbReference type="STRING" id="479432.Sros_8269"/>
<dbReference type="HOGENOM" id="CLU_056788_15_0_11"/>
<protein>
    <recommendedName>
        <fullName evidence="1">Tc1-like transposase DDE domain-containing protein</fullName>
    </recommendedName>
</protein>
<reference evidence="2 3" key="1">
    <citation type="journal article" date="2010" name="Stand. Genomic Sci.">
        <title>Complete genome sequence of Streptosporangium roseum type strain (NI 9100).</title>
        <authorList>
            <person name="Nolan M."/>
            <person name="Sikorski J."/>
            <person name="Jando M."/>
            <person name="Lucas S."/>
            <person name="Lapidus A."/>
            <person name="Glavina Del Rio T."/>
            <person name="Chen F."/>
            <person name="Tice H."/>
            <person name="Pitluck S."/>
            <person name="Cheng J.F."/>
            <person name="Chertkov O."/>
            <person name="Sims D."/>
            <person name="Meincke L."/>
            <person name="Brettin T."/>
            <person name="Han C."/>
            <person name="Detter J.C."/>
            <person name="Bruce D."/>
            <person name="Goodwin L."/>
            <person name="Land M."/>
            <person name="Hauser L."/>
            <person name="Chang Y.J."/>
            <person name="Jeffries C.D."/>
            <person name="Ivanova N."/>
            <person name="Mavromatis K."/>
            <person name="Mikhailova N."/>
            <person name="Chen A."/>
            <person name="Palaniappan K."/>
            <person name="Chain P."/>
            <person name="Rohde M."/>
            <person name="Goker M."/>
            <person name="Bristow J."/>
            <person name="Eisen J.A."/>
            <person name="Markowitz V."/>
            <person name="Hugenholtz P."/>
            <person name="Kyrpides N.C."/>
            <person name="Klenk H.P."/>
        </authorList>
    </citation>
    <scope>NUCLEOTIDE SEQUENCE [LARGE SCALE GENOMIC DNA]</scope>
    <source>
        <strain evidence="3">ATCC 12428 / DSM 43021 / JCM 3005 / NI 9100</strain>
    </source>
</reference>
<name>D2AYY0_STRRD</name>
<dbReference type="InterPro" id="IPR038717">
    <property type="entry name" value="Tc1-like_DDE_dom"/>
</dbReference>
<dbReference type="KEGG" id="sro:Sros_8269"/>
<dbReference type="GO" id="GO:0003676">
    <property type="term" value="F:nucleic acid binding"/>
    <property type="evidence" value="ECO:0007669"/>
    <property type="project" value="InterPro"/>
</dbReference>
<accession>D2AYY0</accession>